<organism evidence="1 2">
    <name type="scientific">Echinops telfairi</name>
    <name type="common">Lesser hedgehog tenrec</name>
    <dbReference type="NCBI Taxonomy" id="9371"/>
    <lineage>
        <taxon>Eukaryota</taxon>
        <taxon>Metazoa</taxon>
        <taxon>Chordata</taxon>
        <taxon>Craniata</taxon>
        <taxon>Vertebrata</taxon>
        <taxon>Euteleostomi</taxon>
        <taxon>Mammalia</taxon>
        <taxon>Eutheria</taxon>
        <taxon>Afrotheria</taxon>
        <taxon>Tenrecidae</taxon>
        <taxon>Tenrecinae</taxon>
        <taxon>Echinops</taxon>
    </lineage>
</organism>
<accession>A0AC55DRU8</accession>
<name>A0AC55DRU8_ECHTE</name>
<sequence length="99" mass="11214">MYDQEVELSTEDLGYKNKGDDIKVTGQDGSVIHFKVKMTTHFKKLKVSYCQRQGIPMNSLRFLFGGQRTADNHTTKELTMEEEDGIEVYQGQPGAHSTV</sequence>
<dbReference type="RefSeq" id="XP_045154473.1">
    <property type="nucleotide sequence ID" value="XM_045298538.1"/>
</dbReference>
<gene>
    <name evidence="2" type="primary">LOC101653063</name>
</gene>
<evidence type="ECO:0000313" key="2">
    <source>
        <dbReference type="RefSeq" id="XP_045154473.1"/>
    </source>
</evidence>
<proteinExistence type="predicted"/>
<keyword evidence="1" id="KW-1185">Reference proteome</keyword>
<evidence type="ECO:0000313" key="1">
    <source>
        <dbReference type="Proteomes" id="UP000694863"/>
    </source>
</evidence>
<reference evidence="2" key="1">
    <citation type="submission" date="2025-08" db="UniProtKB">
        <authorList>
            <consortium name="RefSeq"/>
        </authorList>
    </citation>
    <scope>IDENTIFICATION</scope>
</reference>
<dbReference type="Proteomes" id="UP000694863">
    <property type="component" value="Unplaced"/>
</dbReference>
<protein>
    <submittedName>
        <fullName evidence="2">Small ubiquitin-related modifier 1-like</fullName>
    </submittedName>
</protein>